<keyword evidence="11" id="KW-0784">Thiamine biosynthesis</keyword>
<evidence type="ECO:0000256" key="10">
    <source>
        <dbReference type="ARBA" id="ARBA00022842"/>
    </source>
</evidence>
<dbReference type="PRINTS" id="PR01099">
    <property type="entry name" value="HYETHTZKNASE"/>
</dbReference>
<comment type="catalytic activity">
    <reaction evidence="1">
        <text>5-(2-hydroxyethyl)-4-methylthiazole + ATP = 4-methyl-5-(2-phosphooxyethyl)-thiazole + ADP + H(+)</text>
        <dbReference type="Rhea" id="RHEA:24212"/>
        <dbReference type="ChEBI" id="CHEBI:15378"/>
        <dbReference type="ChEBI" id="CHEBI:17957"/>
        <dbReference type="ChEBI" id="CHEBI:30616"/>
        <dbReference type="ChEBI" id="CHEBI:58296"/>
        <dbReference type="ChEBI" id="CHEBI:456216"/>
        <dbReference type="EC" id="2.7.1.50"/>
    </reaction>
</comment>
<evidence type="ECO:0000313" key="13">
    <source>
        <dbReference type="Proteomes" id="UP000664332"/>
    </source>
</evidence>
<dbReference type="EC" id="2.7.1.50" evidence="4"/>
<comment type="cofactor">
    <cofactor evidence="2">
        <name>Mg(2+)</name>
        <dbReference type="ChEBI" id="CHEBI:18420"/>
    </cofactor>
</comment>
<sequence>MDFKTNLYEAFAAFNGKNIMVQCLTVTNSPEIVANVLRAAGVTPALCDNPDEAGQLAGFADGIHINTANLSKEAFRAIELAVDTANTAGTPWVLDPVAIGRLDYRTQFARRLCGQHPTCIRGNVREITVLTGGTDVGWAAHNLGRVDEVIPAAKTLADTTGAVVAVSGDKDAIVSPDGRVTRLTCGHIMQTQLAGMGSSLSAVTAAYLGAAKDCPVSAHDAVVAAHAHVGAAGMFAAKKASGPGTFGAHFIDGIYRQAADAVWATVGFADED</sequence>
<evidence type="ECO:0000256" key="2">
    <source>
        <dbReference type="ARBA" id="ARBA00001946"/>
    </source>
</evidence>
<dbReference type="AlphaFoldDB" id="A0A939IWZ8"/>
<evidence type="ECO:0000256" key="6">
    <source>
        <dbReference type="ARBA" id="ARBA00022723"/>
    </source>
</evidence>
<evidence type="ECO:0000256" key="8">
    <source>
        <dbReference type="ARBA" id="ARBA00022777"/>
    </source>
</evidence>
<dbReference type="Pfam" id="PF02110">
    <property type="entry name" value="HK"/>
    <property type="match status" value="1"/>
</dbReference>
<name>A0A939IWZ8_9CORY</name>
<dbReference type="PIRSF" id="PIRSF000513">
    <property type="entry name" value="Thz_kinase"/>
    <property type="match status" value="1"/>
</dbReference>
<comment type="caution">
    <text evidence="12">The sequence shown here is derived from an EMBL/GenBank/DDBJ whole genome shotgun (WGS) entry which is preliminary data.</text>
</comment>
<protein>
    <recommendedName>
        <fullName evidence="4">hydroxyethylthiazole kinase</fullName>
        <ecNumber evidence="4">2.7.1.50</ecNumber>
    </recommendedName>
</protein>
<evidence type="ECO:0000256" key="5">
    <source>
        <dbReference type="ARBA" id="ARBA00022679"/>
    </source>
</evidence>
<evidence type="ECO:0000256" key="7">
    <source>
        <dbReference type="ARBA" id="ARBA00022741"/>
    </source>
</evidence>
<dbReference type="GO" id="GO:0004417">
    <property type="term" value="F:hydroxyethylthiazole kinase activity"/>
    <property type="evidence" value="ECO:0007669"/>
    <property type="project" value="UniProtKB-EC"/>
</dbReference>
<organism evidence="12 13">
    <name type="scientific">Corynebacterium mendelii</name>
    <dbReference type="NCBI Taxonomy" id="2765362"/>
    <lineage>
        <taxon>Bacteria</taxon>
        <taxon>Bacillati</taxon>
        <taxon>Actinomycetota</taxon>
        <taxon>Actinomycetes</taxon>
        <taxon>Mycobacteriales</taxon>
        <taxon>Corynebacteriaceae</taxon>
        <taxon>Corynebacterium</taxon>
    </lineage>
</organism>
<comment type="pathway">
    <text evidence="3">Cofactor biosynthesis; thiamine diphosphate biosynthesis; 4-methyl-5-(2-phosphoethyl)-thiazole from 5-(2-hydroxyethyl)-4-methylthiazole: step 1/1.</text>
</comment>
<keyword evidence="7" id="KW-0547">Nucleotide-binding</keyword>
<keyword evidence="5" id="KW-0808">Transferase</keyword>
<keyword evidence="13" id="KW-1185">Reference proteome</keyword>
<keyword evidence="6" id="KW-0479">Metal-binding</keyword>
<dbReference type="EMBL" id="JAFLEQ010000003">
    <property type="protein sequence ID" value="MBN9643553.1"/>
    <property type="molecule type" value="Genomic_DNA"/>
</dbReference>
<dbReference type="InterPro" id="IPR029056">
    <property type="entry name" value="Ribokinase-like"/>
</dbReference>
<keyword evidence="8 12" id="KW-0418">Kinase</keyword>
<dbReference type="GO" id="GO:0009228">
    <property type="term" value="P:thiamine biosynthetic process"/>
    <property type="evidence" value="ECO:0007669"/>
    <property type="project" value="UniProtKB-KW"/>
</dbReference>
<dbReference type="GO" id="GO:0000287">
    <property type="term" value="F:magnesium ion binding"/>
    <property type="evidence" value="ECO:0007669"/>
    <property type="project" value="InterPro"/>
</dbReference>
<dbReference type="SUPFAM" id="SSF53613">
    <property type="entry name" value="Ribokinase-like"/>
    <property type="match status" value="1"/>
</dbReference>
<gene>
    <name evidence="12" type="ORF">JZY06_02760</name>
</gene>
<keyword evidence="10" id="KW-0460">Magnesium</keyword>
<dbReference type="InterPro" id="IPR000417">
    <property type="entry name" value="Hyethyz_kinase"/>
</dbReference>
<evidence type="ECO:0000313" key="12">
    <source>
        <dbReference type="EMBL" id="MBN9643553.1"/>
    </source>
</evidence>
<evidence type="ECO:0000256" key="4">
    <source>
        <dbReference type="ARBA" id="ARBA00012129"/>
    </source>
</evidence>
<reference evidence="12" key="1">
    <citation type="submission" date="2021-03" db="EMBL/GenBank/DDBJ databases">
        <authorList>
            <person name="Sun Q."/>
        </authorList>
    </citation>
    <scope>NUCLEOTIDE SEQUENCE</scope>
    <source>
        <strain evidence="12">CCM 8862</strain>
    </source>
</reference>
<dbReference type="Gene3D" id="3.40.1190.20">
    <property type="match status" value="1"/>
</dbReference>
<evidence type="ECO:0000256" key="1">
    <source>
        <dbReference type="ARBA" id="ARBA00001771"/>
    </source>
</evidence>
<keyword evidence="9" id="KW-0067">ATP-binding</keyword>
<evidence type="ECO:0000256" key="11">
    <source>
        <dbReference type="ARBA" id="ARBA00022977"/>
    </source>
</evidence>
<dbReference type="Proteomes" id="UP000664332">
    <property type="component" value="Unassembled WGS sequence"/>
</dbReference>
<dbReference type="GO" id="GO:0005524">
    <property type="term" value="F:ATP binding"/>
    <property type="evidence" value="ECO:0007669"/>
    <property type="project" value="UniProtKB-KW"/>
</dbReference>
<accession>A0A939IWZ8</accession>
<evidence type="ECO:0000256" key="3">
    <source>
        <dbReference type="ARBA" id="ARBA00004868"/>
    </source>
</evidence>
<proteinExistence type="predicted"/>
<evidence type="ECO:0000256" key="9">
    <source>
        <dbReference type="ARBA" id="ARBA00022840"/>
    </source>
</evidence>
<dbReference type="RefSeq" id="WP_207118247.1">
    <property type="nucleotide sequence ID" value="NZ_JAFLEQ010000003.1"/>
</dbReference>